<keyword evidence="2" id="KW-1185">Reference proteome</keyword>
<evidence type="ECO:0000313" key="2">
    <source>
        <dbReference type="Proteomes" id="UP001174909"/>
    </source>
</evidence>
<dbReference type="AlphaFoldDB" id="A0AA35RU72"/>
<reference evidence="1" key="1">
    <citation type="submission" date="2023-03" db="EMBL/GenBank/DDBJ databases">
        <authorList>
            <person name="Steffen K."/>
            <person name="Cardenas P."/>
        </authorList>
    </citation>
    <scope>NUCLEOTIDE SEQUENCE</scope>
</reference>
<dbReference type="EMBL" id="CASHTH010001613">
    <property type="protein sequence ID" value="CAI8017287.1"/>
    <property type="molecule type" value="Genomic_DNA"/>
</dbReference>
<dbReference type="Proteomes" id="UP001174909">
    <property type="component" value="Unassembled WGS sequence"/>
</dbReference>
<comment type="caution">
    <text evidence="1">The sequence shown here is derived from an EMBL/GenBank/DDBJ whole genome shotgun (WGS) entry which is preliminary data.</text>
</comment>
<sequence>MRRPPKILPCAILAYGACACGGGRSDWVSRLLNLLSLSSSLSREGGVWYERARACRLHYNIMRARLQDDTHGAREDVAIIYTLSSFSDCEHFLVTKVIKKWTNTGRGVTK</sequence>
<gene>
    <name evidence="1" type="ORF">GBAR_LOCUS10522</name>
</gene>
<evidence type="ECO:0000313" key="1">
    <source>
        <dbReference type="EMBL" id="CAI8017287.1"/>
    </source>
</evidence>
<protein>
    <submittedName>
        <fullName evidence="1">Uncharacterized protein</fullName>
    </submittedName>
</protein>
<accession>A0AA35RU72</accession>
<name>A0AA35RU72_GEOBA</name>
<proteinExistence type="predicted"/>
<organism evidence="1 2">
    <name type="scientific">Geodia barretti</name>
    <name type="common">Barrett's horny sponge</name>
    <dbReference type="NCBI Taxonomy" id="519541"/>
    <lineage>
        <taxon>Eukaryota</taxon>
        <taxon>Metazoa</taxon>
        <taxon>Porifera</taxon>
        <taxon>Demospongiae</taxon>
        <taxon>Heteroscleromorpha</taxon>
        <taxon>Tetractinellida</taxon>
        <taxon>Astrophorina</taxon>
        <taxon>Geodiidae</taxon>
        <taxon>Geodia</taxon>
    </lineage>
</organism>
<dbReference type="PROSITE" id="PS51257">
    <property type="entry name" value="PROKAR_LIPOPROTEIN"/>
    <property type="match status" value="1"/>
</dbReference>